<dbReference type="Pfam" id="PF13649">
    <property type="entry name" value="Methyltransf_25"/>
    <property type="match status" value="1"/>
</dbReference>
<evidence type="ECO:0000313" key="5">
    <source>
        <dbReference type="Proteomes" id="UP001596379"/>
    </source>
</evidence>
<evidence type="ECO:0000259" key="3">
    <source>
        <dbReference type="Pfam" id="PF13649"/>
    </source>
</evidence>
<name>A0ABW2JAJ2_9BURK</name>
<dbReference type="PANTHER" id="PTHR43861:SF1">
    <property type="entry name" value="TRANS-ACONITATE 2-METHYLTRANSFERASE"/>
    <property type="match status" value="1"/>
</dbReference>
<dbReference type="GO" id="GO:0102208">
    <property type="term" value="F:2-polyprenyl-6-hydroxyphenol methylase activity"/>
    <property type="evidence" value="ECO:0007669"/>
    <property type="project" value="UniProtKB-EC"/>
</dbReference>
<evidence type="ECO:0000256" key="1">
    <source>
        <dbReference type="ARBA" id="ARBA00022603"/>
    </source>
</evidence>
<evidence type="ECO:0000256" key="2">
    <source>
        <dbReference type="ARBA" id="ARBA00022679"/>
    </source>
</evidence>
<dbReference type="RefSeq" id="WP_382236597.1">
    <property type="nucleotide sequence ID" value="NZ_JBHTCC010000005.1"/>
</dbReference>
<dbReference type="EMBL" id="JBHTCC010000005">
    <property type="protein sequence ID" value="MFC7299936.1"/>
    <property type="molecule type" value="Genomic_DNA"/>
</dbReference>
<dbReference type="InterPro" id="IPR029063">
    <property type="entry name" value="SAM-dependent_MTases_sf"/>
</dbReference>
<organism evidence="4 5">
    <name type="scientific">Herminiimonas aquatilis</name>
    <dbReference type="NCBI Taxonomy" id="345342"/>
    <lineage>
        <taxon>Bacteria</taxon>
        <taxon>Pseudomonadati</taxon>
        <taxon>Pseudomonadota</taxon>
        <taxon>Betaproteobacteria</taxon>
        <taxon>Burkholderiales</taxon>
        <taxon>Oxalobacteraceae</taxon>
        <taxon>Herminiimonas</taxon>
    </lineage>
</organism>
<dbReference type="EC" id="2.1.1.64" evidence="4"/>
<gene>
    <name evidence="4" type="ORF">ACFQO0_15970</name>
</gene>
<keyword evidence="5" id="KW-1185">Reference proteome</keyword>
<dbReference type="Gene3D" id="3.40.50.150">
    <property type="entry name" value="Vaccinia Virus protein VP39"/>
    <property type="match status" value="1"/>
</dbReference>
<protein>
    <submittedName>
        <fullName evidence="4">Class I SAM-dependent methyltransferase</fullName>
        <ecNumber evidence="4">2.1.1.222</ecNumber>
        <ecNumber evidence="4">2.1.1.64</ecNumber>
    </submittedName>
</protein>
<sequence length="213" mass="24167">MQNSDKKLDVQALGQITAVTLDHYNQRATAFWEGTRSHDVSQNIQSLLKYIEAAAPFSIMDLGCGPGRDLKTLIELGHQPVGLDGSAEFAQMARDYAQCEVWQQDFLKLDIPAQRFDGVFANASLFHVPSQELPRVLKELHATLKPGGVLFTSNPRGENQEGWHGDRYGTYHELPAWRQFMTDAGFIELEHYYRPPGLPREQQPWLASVWRKS</sequence>
<dbReference type="InterPro" id="IPR041698">
    <property type="entry name" value="Methyltransf_25"/>
</dbReference>
<dbReference type="GO" id="GO:0061542">
    <property type="term" value="F:3-demethylubiquinol 3-O-methyltransferase activity"/>
    <property type="evidence" value="ECO:0007669"/>
    <property type="project" value="UniProtKB-EC"/>
</dbReference>
<evidence type="ECO:0000313" key="4">
    <source>
        <dbReference type="EMBL" id="MFC7299936.1"/>
    </source>
</evidence>
<dbReference type="GO" id="GO:0032259">
    <property type="term" value="P:methylation"/>
    <property type="evidence" value="ECO:0007669"/>
    <property type="project" value="UniProtKB-KW"/>
</dbReference>
<dbReference type="SUPFAM" id="SSF53335">
    <property type="entry name" value="S-adenosyl-L-methionine-dependent methyltransferases"/>
    <property type="match status" value="1"/>
</dbReference>
<dbReference type="PANTHER" id="PTHR43861">
    <property type="entry name" value="TRANS-ACONITATE 2-METHYLTRANSFERASE-RELATED"/>
    <property type="match status" value="1"/>
</dbReference>
<feature type="domain" description="Methyltransferase" evidence="3">
    <location>
        <begin position="59"/>
        <end position="148"/>
    </location>
</feature>
<reference evidence="5" key="1">
    <citation type="journal article" date="2019" name="Int. J. Syst. Evol. Microbiol.">
        <title>The Global Catalogue of Microorganisms (GCM) 10K type strain sequencing project: providing services to taxonomists for standard genome sequencing and annotation.</title>
        <authorList>
            <consortium name="The Broad Institute Genomics Platform"/>
            <consortium name="The Broad Institute Genome Sequencing Center for Infectious Disease"/>
            <person name="Wu L."/>
            <person name="Ma J."/>
        </authorList>
    </citation>
    <scope>NUCLEOTIDE SEQUENCE [LARGE SCALE GENOMIC DNA]</scope>
    <source>
        <strain evidence="5">CCUG 36956</strain>
    </source>
</reference>
<keyword evidence="2 4" id="KW-0808">Transferase</keyword>
<dbReference type="Proteomes" id="UP001596379">
    <property type="component" value="Unassembled WGS sequence"/>
</dbReference>
<dbReference type="CDD" id="cd02440">
    <property type="entry name" value="AdoMet_MTases"/>
    <property type="match status" value="1"/>
</dbReference>
<dbReference type="EC" id="2.1.1.222" evidence="4"/>
<proteinExistence type="predicted"/>
<comment type="caution">
    <text evidence="4">The sequence shown here is derived from an EMBL/GenBank/DDBJ whole genome shotgun (WGS) entry which is preliminary data.</text>
</comment>
<keyword evidence="1 4" id="KW-0489">Methyltransferase</keyword>
<accession>A0ABW2JAJ2</accession>